<feature type="compositionally biased region" description="Acidic residues" evidence="1">
    <location>
        <begin position="71"/>
        <end position="83"/>
    </location>
</feature>
<protein>
    <submittedName>
        <fullName evidence="2">Uncharacterized protein</fullName>
    </submittedName>
</protein>
<dbReference type="EMBL" id="BARV01011440">
    <property type="protein sequence ID" value="GAI08007.1"/>
    <property type="molecule type" value="Genomic_DNA"/>
</dbReference>
<feature type="compositionally biased region" description="Low complexity" evidence="1">
    <location>
        <begin position="52"/>
        <end position="70"/>
    </location>
</feature>
<dbReference type="AlphaFoldDB" id="X1KLP9"/>
<sequence>MKFPVNKCMSCGLDLTTVEPAEVKYVGNPGEEAEVGTCPQCSAPYFMVEDTAPPLDAPEALEPEPVAEVAPEPEPEPAVEPEPEPPVVRGRRRASEPEPEE</sequence>
<name>X1KLP9_9ZZZZ</name>
<accession>X1KLP9</accession>
<evidence type="ECO:0000313" key="2">
    <source>
        <dbReference type="EMBL" id="GAI08007.1"/>
    </source>
</evidence>
<evidence type="ECO:0000256" key="1">
    <source>
        <dbReference type="SAM" id="MobiDB-lite"/>
    </source>
</evidence>
<comment type="caution">
    <text evidence="2">The sequence shown here is derived from an EMBL/GenBank/DDBJ whole genome shotgun (WGS) entry which is preliminary data.</text>
</comment>
<organism evidence="2">
    <name type="scientific">marine sediment metagenome</name>
    <dbReference type="NCBI Taxonomy" id="412755"/>
    <lineage>
        <taxon>unclassified sequences</taxon>
        <taxon>metagenomes</taxon>
        <taxon>ecological metagenomes</taxon>
    </lineage>
</organism>
<reference evidence="2" key="1">
    <citation type="journal article" date="2014" name="Front. Microbiol.">
        <title>High frequency of phylogenetically diverse reductive dehalogenase-homologous genes in deep subseafloor sedimentary metagenomes.</title>
        <authorList>
            <person name="Kawai M."/>
            <person name="Futagami T."/>
            <person name="Toyoda A."/>
            <person name="Takaki Y."/>
            <person name="Nishi S."/>
            <person name="Hori S."/>
            <person name="Arai W."/>
            <person name="Tsubouchi T."/>
            <person name="Morono Y."/>
            <person name="Uchiyama I."/>
            <person name="Ito T."/>
            <person name="Fujiyama A."/>
            <person name="Inagaki F."/>
            <person name="Takami H."/>
        </authorList>
    </citation>
    <scope>NUCLEOTIDE SEQUENCE</scope>
    <source>
        <strain evidence="2">Expedition CK06-06</strain>
    </source>
</reference>
<feature type="region of interest" description="Disordered" evidence="1">
    <location>
        <begin position="50"/>
        <end position="101"/>
    </location>
</feature>
<gene>
    <name evidence="2" type="ORF">S06H3_21702</name>
</gene>
<proteinExistence type="predicted"/>